<dbReference type="MGI" id="MGI:104813">
    <property type="gene designation" value="Jarid2"/>
</dbReference>
<accession>G3UZ12</accession>
<reference evidence="1" key="4">
    <citation type="submission" date="2025-09" db="UniProtKB">
        <authorList>
            <consortium name="Ensembl"/>
        </authorList>
    </citation>
    <scope>IDENTIFICATION</scope>
    <source>
        <strain evidence="1">C57BL/6J</strain>
    </source>
</reference>
<gene>
    <name evidence="1 2" type="primary">Jarid2</name>
</gene>
<dbReference type="Proteomes" id="UP000000589">
    <property type="component" value="Chromosome 13"/>
</dbReference>
<protein>
    <submittedName>
        <fullName evidence="1">Jumonji and AT-rich interaction domain containing 2</fullName>
    </submittedName>
</protein>
<reference evidence="1" key="3">
    <citation type="submission" date="2025-08" db="UniProtKB">
        <authorList>
            <consortium name="Ensembl"/>
        </authorList>
    </citation>
    <scope>IDENTIFICATION</scope>
    <source>
        <strain evidence="1">C57BL/6J</strain>
    </source>
</reference>
<dbReference type="VEuPathDB" id="HostDB:ENSMUSG00000038518"/>
<dbReference type="Ensembl" id="ENSMUST00000173003.2">
    <property type="protein sequence ID" value="ENSMUSP00000134302.2"/>
    <property type="gene ID" value="ENSMUSG00000038518.16"/>
</dbReference>
<sequence>MAAPRVCQVQFLVAYLEEPGIEGPGCKHKGSLLNLSRIVPAQLQ</sequence>
<keyword evidence="3" id="KW-1185">Reference proteome</keyword>
<dbReference type="AlphaFoldDB" id="G3UZ12"/>
<evidence type="ECO:0000313" key="3">
    <source>
        <dbReference type="Proteomes" id="UP000000589"/>
    </source>
</evidence>
<dbReference type="ExpressionAtlas" id="G3UZ12">
    <property type="expression patterns" value="baseline and differential"/>
</dbReference>
<dbReference type="SMR" id="G3UZ12"/>
<evidence type="ECO:0000313" key="2">
    <source>
        <dbReference type="MGI" id="MGI:104813"/>
    </source>
</evidence>
<dbReference type="AGR" id="MGI:104813"/>
<name>G3UZ12_MOUSE</name>
<dbReference type="GeneTree" id="ENSGT00940000159220"/>
<proteinExistence type="predicted"/>
<reference evidence="1 3" key="2">
    <citation type="journal article" date="2011" name="PLoS Biol.">
        <title>Modernizing reference genome assemblies.</title>
        <authorList>
            <person name="Church D.M."/>
            <person name="Schneider V.A."/>
            <person name="Graves T."/>
            <person name="Auger K."/>
            <person name="Cunningham F."/>
            <person name="Bouk N."/>
            <person name="Chen H.C."/>
            <person name="Agarwala R."/>
            <person name="McLaren W.M."/>
            <person name="Ritchie G.R."/>
            <person name="Albracht D."/>
            <person name="Kremitzki M."/>
            <person name="Rock S."/>
            <person name="Kotkiewicz H."/>
            <person name="Kremitzki C."/>
            <person name="Wollam A."/>
            <person name="Trani L."/>
            <person name="Fulton L."/>
            <person name="Fulton R."/>
            <person name="Matthews L."/>
            <person name="Whitehead S."/>
            <person name="Chow W."/>
            <person name="Torrance J."/>
            <person name="Dunn M."/>
            <person name="Harden G."/>
            <person name="Threadgold G."/>
            <person name="Wood J."/>
            <person name="Collins J."/>
            <person name="Heath P."/>
            <person name="Griffiths G."/>
            <person name="Pelan S."/>
            <person name="Grafham D."/>
            <person name="Eichler E.E."/>
            <person name="Weinstock G."/>
            <person name="Mardis E.R."/>
            <person name="Wilson R.K."/>
            <person name="Howe K."/>
            <person name="Flicek P."/>
            <person name="Hubbard T."/>
        </authorList>
    </citation>
    <scope>NUCLEOTIDE SEQUENCE [LARGE SCALE GENOMIC DNA]</scope>
    <source>
        <strain evidence="1 3">C57BL/6J</strain>
    </source>
</reference>
<dbReference type="HOGENOM" id="CLU_3224379_0_0_1"/>
<organism evidence="1 3">
    <name type="scientific">Mus musculus</name>
    <name type="common">Mouse</name>
    <dbReference type="NCBI Taxonomy" id="10090"/>
    <lineage>
        <taxon>Eukaryota</taxon>
        <taxon>Metazoa</taxon>
        <taxon>Chordata</taxon>
        <taxon>Craniata</taxon>
        <taxon>Vertebrata</taxon>
        <taxon>Euteleostomi</taxon>
        <taxon>Mammalia</taxon>
        <taxon>Eutheria</taxon>
        <taxon>Euarchontoglires</taxon>
        <taxon>Glires</taxon>
        <taxon>Rodentia</taxon>
        <taxon>Myomorpha</taxon>
        <taxon>Muroidea</taxon>
        <taxon>Muridae</taxon>
        <taxon>Murinae</taxon>
        <taxon>Mus</taxon>
        <taxon>Mus</taxon>
    </lineage>
</organism>
<evidence type="ECO:0000313" key="1">
    <source>
        <dbReference type="Ensembl" id="ENSMUSP00000134302.2"/>
    </source>
</evidence>
<dbReference type="Antibodypedia" id="25028">
    <property type="antibodies" value="228 antibodies from 28 providers"/>
</dbReference>
<reference evidence="1 3" key="1">
    <citation type="journal article" date="2009" name="PLoS Biol.">
        <title>Lineage-specific biology revealed by a finished genome assembly of the mouse.</title>
        <authorList>
            <consortium name="Mouse Genome Sequencing Consortium"/>
            <person name="Church D.M."/>
            <person name="Goodstadt L."/>
            <person name="Hillier L.W."/>
            <person name="Zody M.C."/>
            <person name="Goldstein S."/>
            <person name="She X."/>
            <person name="Bult C.J."/>
            <person name="Agarwala R."/>
            <person name="Cherry J.L."/>
            <person name="DiCuccio M."/>
            <person name="Hlavina W."/>
            <person name="Kapustin Y."/>
            <person name="Meric P."/>
            <person name="Maglott D."/>
            <person name="Birtle Z."/>
            <person name="Marques A.C."/>
            <person name="Graves T."/>
            <person name="Zhou S."/>
            <person name="Teague B."/>
            <person name="Potamousis K."/>
            <person name="Churas C."/>
            <person name="Place M."/>
            <person name="Herschleb J."/>
            <person name="Runnheim R."/>
            <person name="Forrest D."/>
            <person name="Amos-Landgraf J."/>
            <person name="Schwartz D.C."/>
            <person name="Cheng Z."/>
            <person name="Lindblad-Toh K."/>
            <person name="Eichler E.E."/>
            <person name="Ponting C.P."/>
        </authorList>
    </citation>
    <scope>NUCLEOTIDE SEQUENCE [LARGE SCALE GENOMIC DNA]</scope>
    <source>
        <strain evidence="1 3">C57BL/6J</strain>
    </source>
</reference>
<dbReference type="Bgee" id="ENSMUSG00000038518">
    <property type="expression patterns" value="Expressed in rostral migratory stream and 299 other cell types or tissues"/>
</dbReference>